<gene>
    <name evidence="1" type="ORF">BIV57_03615</name>
</gene>
<comment type="caution">
    <text evidence="1">The sequence shown here is derived from an EMBL/GenBank/DDBJ whole genome shotgun (WGS) entry which is preliminary data.</text>
</comment>
<protein>
    <submittedName>
        <fullName evidence="1">Uncharacterized protein</fullName>
    </submittedName>
</protein>
<reference evidence="1 2" key="1">
    <citation type="submission" date="2016-10" db="EMBL/GenBank/DDBJ databases">
        <title>Genome sequence of Streptomyces gilvigriseus MUSC 26.</title>
        <authorList>
            <person name="Lee L.-H."/>
            <person name="Ser H.-L."/>
        </authorList>
    </citation>
    <scope>NUCLEOTIDE SEQUENCE [LARGE SCALE GENOMIC DNA]</scope>
    <source>
        <strain evidence="1 2">MUSC 26</strain>
    </source>
</reference>
<evidence type="ECO:0000313" key="2">
    <source>
        <dbReference type="Proteomes" id="UP000243342"/>
    </source>
</evidence>
<dbReference type="EMBL" id="MLCF01000011">
    <property type="protein sequence ID" value="OIV38838.1"/>
    <property type="molecule type" value="Genomic_DNA"/>
</dbReference>
<name>A0A1J7BJL6_9ACTN</name>
<keyword evidence="2" id="KW-1185">Reference proteome</keyword>
<accession>A0A1J7BJL6</accession>
<dbReference type="Proteomes" id="UP000243342">
    <property type="component" value="Unassembled WGS sequence"/>
</dbReference>
<organism evidence="1 2">
    <name type="scientific">Mangrovactinospora gilvigrisea</name>
    <dbReference type="NCBI Taxonomy" id="1428644"/>
    <lineage>
        <taxon>Bacteria</taxon>
        <taxon>Bacillati</taxon>
        <taxon>Actinomycetota</taxon>
        <taxon>Actinomycetes</taxon>
        <taxon>Kitasatosporales</taxon>
        <taxon>Streptomycetaceae</taxon>
        <taxon>Mangrovactinospora</taxon>
    </lineage>
</organism>
<dbReference type="RefSeq" id="WP_071655171.1">
    <property type="nucleotide sequence ID" value="NZ_MLCF01000011.1"/>
</dbReference>
<evidence type="ECO:0000313" key="1">
    <source>
        <dbReference type="EMBL" id="OIV38838.1"/>
    </source>
</evidence>
<dbReference type="OrthoDB" id="3854560at2"/>
<sequence>MGNQEELASLSAAVDRLADRYRTMPESRLRRFAGDGLAVARALAAAAAGLEGVEAGAEVPDEGGFVIGDQIAVTGHDLVEAARGRDDAGGVVAAELGRVTELLGRA</sequence>
<proteinExistence type="predicted"/>
<dbReference type="AlphaFoldDB" id="A0A1J7BJL6"/>